<reference evidence="4 5" key="1">
    <citation type="journal article" date="2023" name="Hortic Res">
        <title>The complete reference genome for grapevine (Vitis vinifera L.) genetics and breeding.</title>
        <authorList>
            <person name="Shi X."/>
            <person name="Cao S."/>
            <person name="Wang X."/>
            <person name="Huang S."/>
            <person name="Wang Y."/>
            <person name="Liu Z."/>
            <person name="Liu W."/>
            <person name="Leng X."/>
            <person name="Peng Y."/>
            <person name="Wang N."/>
            <person name="Wang Y."/>
            <person name="Ma Z."/>
            <person name="Xu X."/>
            <person name="Zhang F."/>
            <person name="Xue H."/>
            <person name="Zhong H."/>
            <person name="Wang Y."/>
            <person name="Zhang K."/>
            <person name="Velt A."/>
            <person name="Avia K."/>
            <person name="Holtgrawe D."/>
            <person name="Grimplet J."/>
            <person name="Matus J.T."/>
            <person name="Ware D."/>
            <person name="Wu X."/>
            <person name="Wang H."/>
            <person name="Liu C."/>
            <person name="Fang Y."/>
            <person name="Rustenholz C."/>
            <person name="Cheng Z."/>
            <person name="Xiao H."/>
            <person name="Zhou Y."/>
        </authorList>
    </citation>
    <scope>NUCLEOTIDE SEQUENCE [LARGE SCALE GENOMIC DNA]</scope>
    <source>
        <strain evidence="5">cv. Pinot noir / PN40024</strain>
        <tissue evidence="4">Leaf</tissue>
    </source>
</reference>
<gene>
    <name evidence="4" type="ORF">VitviT2T_008356</name>
</gene>
<evidence type="ECO:0000259" key="3">
    <source>
        <dbReference type="PROSITE" id="PS50089"/>
    </source>
</evidence>
<sequence length="310" mass="35353">MIDQPKEQDQIDTVLRNLQARFAKCLVGIPFQDLKSLVHAVFSVEEVIAQGLWTYTAHSLNSKGKKPIGSSSRFGEFDKKRTYQSWNTGTKQKLRPPILKTSAFGSSDKHQDAHICCFFSHHLYFSSLPPINPNKFSIKAIFMASQDPKAFHWYFTDDHKGFRFHSRVLLLSIIFFIFILLVNCLFLYGQWLCRRRSAAHSDLVSRSLSYAARTLQPADCHGLEAAIIDSFPIFFYGSLGDSNAFKHVVKESECSICLGVFQKKEKIKMLPRCHHAYHAECVDKWLRAQSSCPLCRASLRNDPLDESAIP</sequence>
<proteinExistence type="predicted"/>
<feature type="transmembrane region" description="Helical" evidence="2">
    <location>
        <begin position="168"/>
        <end position="191"/>
    </location>
</feature>
<evidence type="ECO:0000256" key="1">
    <source>
        <dbReference type="PROSITE-ProRule" id="PRU00175"/>
    </source>
</evidence>
<dbReference type="EMBL" id="CP126653">
    <property type="protein sequence ID" value="WJZ89113.1"/>
    <property type="molecule type" value="Genomic_DNA"/>
</dbReference>
<keyword evidence="5" id="KW-1185">Reference proteome</keyword>
<keyword evidence="2" id="KW-0472">Membrane</keyword>
<keyword evidence="1" id="KW-0862">Zinc</keyword>
<dbReference type="PANTHER" id="PTHR45676">
    <property type="entry name" value="RING-H2 FINGER PROTEIN ATL51-RELATED"/>
    <property type="match status" value="1"/>
</dbReference>
<dbReference type="SMART" id="SM00184">
    <property type="entry name" value="RING"/>
    <property type="match status" value="1"/>
</dbReference>
<dbReference type="PROSITE" id="PS50089">
    <property type="entry name" value="ZF_RING_2"/>
    <property type="match status" value="1"/>
</dbReference>
<keyword evidence="2" id="KW-1133">Transmembrane helix</keyword>
<evidence type="ECO:0000313" key="5">
    <source>
        <dbReference type="Proteomes" id="UP001227230"/>
    </source>
</evidence>
<name>A0ABY9C1K6_VITVI</name>
<dbReference type="Proteomes" id="UP001227230">
    <property type="component" value="Chromosome 6"/>
</dbReference>
<evidence type="ECO:0000313" key="4">
    <source>
        <dbReference type="EMBL" id="WJZ89113.1"/>
    </source>
</evidence>
<organism evidence="4 5">
    <name type="scientific">Vitis vinifera</name>
    <name type="common">Grape</name>
    <dbReference type="NCBI Taxonomy" id="29760"/>
    <lineage>
        <taxon>Eukaryota</taxon>
        <taxon>Viridiplantae</taxon>
        <taxon>Streptophyta</taxon>
        <taxon>Embryophyta</taxon>
        <taxon>Tracheophyta</taxon>
        <taxon>Spermatophyta</taxon>
        <taxon>Magnoliopsida</taxon>
        <taxon>eudicotyledons</taxon>
        <taxon>Gunneridae</taxon>
        <taxon>Pentapetalae</taxon>
        <taxon>rosids</taxon>
        <taxon>Vitales</taxon>
        <taxon>Vitaceae</taxon>
        <taxon>Viteae</taxon>
        <taxon>Vitis</taxon>
    </lineage>
</organism>
<keyword evidence="2" id="KW-0812">Transmembrane</keyword>
<accession>A0ABY9C1K6</accession>
<dbReference type="InterPro" id="IPR013083">
    <property type="entry name" value="Znf_RING/FYVE/PHD"/>
</dbReference>
<dbReference type="PANTHER" id="PTHR45676:SF71">
    <property type="entry name" value="RING-TYPE DOMAIN-CONTAINING PROTEIN"/>
    <property type="match status" value="1"/>
</dbReference>
<dbReference type="SUPFAM" id="SSF57850">
    <property type="entry name" value="RING/U-box"/>
    <property type="match status" value="1"/>
</dbReference>
<dbReference type="CDD" id="cd16461">
    <property type="entry name" value="RING-H2_EL5-like"/>
    <property type="match status" value="1"/>
</dbReference>
<dbReference type="Pfam" id="PF13639">
    <property type="entry name" value="zf-RING_2"/>
    <property type="match status" value="1"/>
</dbReference>
<evidence type="ECO:0000256" key="2">
    <source>
        <dbReference type="SAM" id="Phobius"/>
    </source>
</evidence>
<keyword evidence="1" id="KW-0863">Zinc-finger</keyword>
<protein>
    <recommendedName>
        <fullName evidence="3">RING-type domain-containing protein</fullName>
    </recommendedName>
</protein>
<dbReference type="InterPro" id="IPR001841">
    <property type="entry name" value="Znf_RING"/>
</dbReference>
<dbReference type="Gene3D" id="3.30.40.10">
    <property type="entry name" value="Zinc/RING finger domain, C3HC4 (zinc finger)"/>
    <property type="match status" value="1"/>
</dbReference>
<feature type="domain" description="RING-type" evidence="3">
    <location>
        <begin position="254"/>
        <end position="296"/>
    </location>
</feature>
<keyword evidence="1" id="KW-0479">Metal-binding</keyword>